<evidence type="ECO:0000313" key="1">
    <source>
        <dbReference type="EMBL" id="KTF05553.1"/>
    </source>
</evidence>
<reference evidence="1" key="1">
    <citation type="submission" date="2013-11" db="EMBL/GenBank/DDBJ databases">
        <title>Microbial diversity, functional groups and degradation webs in Northern and Southern Mediterranean and Red Sea marine crude oil polluted sites.</title>
        <authorList>
            <person name="Daffonchio D."/>
            <person name="Mapelli F."/>
            <person name="Ferrer M."/>
            <person name="Richter M."/>
            <person name="Cherif A."/>
            <person name="Malkawi H.I."/>
            <person name="Yakimov M.M."/>
            <person name="Abdel-Fattah Y.R."/>
            <person name="Blaghen M."/>
            <person name="Golyshin P.N."/>
            <person name="Kalogerakis N."/>
            <person name="Boon N."/>
            <person name="Magagnini M."/>
            <person name="Fava F."/>
        </authorList>
    </citation>
    <scope>NUCLEOTIDE SEQUENCE</scope>
</reference>
<accession>A0A1B6NQC4</accession>
<dbReference type="AlphaFoldDB" id="A0A1B6NQC4"/>
<dbReference type="EMBL" id="AYSL01001712">
    <property type="protein sequence ID" value="KTF05553.1"/>
    <property type="molecule type" value="Genomic_DNA"/>
</dbReference>
<comment type="caution">
    <text evidence="1">The sequence shown here is derived from an EMBL/GenBank/DDBJ whole genome shotgun (WGS) entry which is preliminary data.</text>
</comment>
<sequence length="43" mass="5153">MRFTYFTLSNTTFCRIVSIKHFFIVPPLRAKDSHVELALYLYI</sequence>
<organism evidence="1">
    <name type="scientific">marine sediment metagenome</name>
    <dbReference type="NCBI Taxonomy" id="412755"/>
    <lineage>
        <taxon>unclassified sequences</taxon>
        <taxon>metagenomes</taxon>
        <taxon>ecological metagenomes</taxon>
    </lineage>
</organism>
<protein>
    <submittedName>
        <fullName evidence="1">Uncharacterized protein</fullName>
    </submittedName>
</protein>
<gene>
    <name evidence="1" type="ORF">MGSAQ_002951</name>
</gene>
<name>A0A1B6NQC4_9ZZZZ</name>
<proteinExistence type="predicted"/>